<dbReference type="Proteomes" id="UP001589865">
    <property type="component" value="Unassembled WGS sequence"/>
</dbReference>
<evidence type="ECO:0000313" key="1">
    <source>
        <dbReference type="EMBL" id="MFC0406642.1"/>
    </source>
</evidence>
<organism evidence="1 2">
    <name type="scientific">Roseomonas elaeocarpi</name>
    <dbReference type="NCBI Taxonomy" id="907779"/>
    <lineage>
        <taxon>Bacteria</taxon>
        <taxon>Pseudomonadati</taxon>
        <taxon>Pseudomonadota</taxon>
        <taxon>Alphaproteobacteria</taxon>
        <taxon>Acetobacterales</taxon>
        <taxon>Roseomonadaceae</taxon>
        <taxon>Roseomonas</taxon>
    </lineage>
</organism>
<sequence length="44" mass="4981">MPGAPVLQFLAPELRFRRAKLFNTVSWTIRHTFPGASTDLRPAL</sequence>
<dbReference type="RefSeq" id="WP_377042317.1">
    <property type="nucleotide sequence ID" value="NZ_JBHLUN010000001.1"/>
</dbReference>
<evidence type="ECO:0000313" key="2">
    <source>
        <dbReference type="Proteomes" id="UP001589865"/>
    </source>
</evidence>
<proteinExistence type="predicted"/>
<accession>A0ABV6JLQ7</accession>
<keyword evidence="2" id="KW-1185">Reference proteome</keyword>
<comment type="caution">
    <text evidence="1">The sequence shown here is derived from an EMBL/GenBank/DDBJ whole genome shotgun (WGS) entry which is preliminary data.</text>
</comment>
<reference evidence="1 2" key="1">
    <citation type="submission" date="2024-09" db="EMBL/GenBank/DDBJ databases">
        <authorList>
            <person name="Sun Q."/>
            <person name="Mori K."/>
        </authorList>
    </citation>
    <scope>NUCLEOTIDE SEQUENCE [LARGE SCALE GENOMIC DNA]</scope>
    <source>
        <strain evidence="1 2">TBRC 5777</strain>
    </source>
</reference>
<name>A0ABV6JLQ7_9PROT</name>
<protein>
    <submittedName>
        <fullName evidence="1">Uncharacterized protein</fullName>
    </submittedName>
</protein>
<dbReference type="EMBL" id="JBHLUN010000001">
    <property type="protein sequence ID" value="MFC0406642.1"/>
    <property type="molecule type" value="Genomic_DNA"/>
</dbReference>
<gene>
    <name evidence="1" type="ORF">ACFFGY_00180</name>
</gene>